<protein>
    <recommendedName>
        <fullName evidence="3">HEAT repeat domain-containing protein</fullName>
    </recommendedName>
</protein>
<organism evidence="1 2">
    <name type="scientific">Apatococcus fuscideae</name>
    <dbReference type="NCBI Taxonomy" id="2026836"/>
    <lineage>
        <taxon>Eukaryota</taxon>
        <taxon>Viridiplantae</taxon>
        <taxon>Chlorophyta</taxon>
        <taxon>core chlorophytes</taxon>
        <taxon>Trebouxiophyceae</taxon>
        <taxon>Chlorellales</taxon>
        <taxon>Chlorellaceae</taxon>
        <taxon>Apatococcus</taxon>
    </lineage>
</organism>
<dbReference type="Proteomes" id="UP001485043">
    <property type="component" value="Unassembled WGS sequence"/>
</dbReference>
<proteinExistence type="predicted"/>
<name>A0AAW1S9C1_9CHLO</name>
<comment type="caution">
    <text evidence="1">The sequence shown here is derived from an EMBL/GenBank/DDBJ whole genome shotgun (WGS) entry which is preliminary data.</text>
</comment>
<evidence type="ECO:0000313" key="1">
    <source>
        <dbReference type="EMBL" id="KAK9842375.1"/>
    </source>
</evidence>
<gene>
    <name evidence="1" type="ORF">WJX84_010434</name>
</gene>
<dbReference type="EMBL" id="JALJOV010001722">
    <property type="protein sequence ID" value="KAK9842375.1"/>
    <property type="molecule type" value="Genomic_DNA"/>
</dbReference>
<reference evidence="1 2" key="1">
    <citation type="journal article" date="2024" name="Nat. Commun.">
        <title>Phylogenomics reveals the evolutionary origins of lichenization in chlorophyte algae.</title>
        <authorList>
            <person name="Puginier C."/>
            <person name="Libourel C."/>
            <person name="Otte J."/>
            <person name="Skaloud P."/>
            <person name="Haon M."/>
            <person name="Grisel S."/>
            <person name="Petersen M."/>
            <person name="Berrin J.G."/>
            <person name="Delaux P.M."/>
            <person name="Dal Grande F."/>
            <person name="Keller J."/>
        </authorList>
    </citation>
    <scope>NUCLEOTIDE SEQUENCE [LARGE SCALE GENOMIC DNA]</scope>
    <source>
        <strain evidence="1 2">SAG 2523</strain>
    </source>
</reference>
<dbReference type="AlphaFoldDB" id="A0AAW1S9C1"/>
<evidence type="ECO:0000313" key="2">
    <source>
        <dbReference type="Proteomes" id="UP001485043"/>
    </source>
</evidence>
<accession>A0AAW1S9C1</accession>
<evidence type="ECO:0008006" key="3">
    <source>
        <dbReference type="Google" id="ProtNLM"/>
    </source>
</evidence>
<sequence>MQDIQAEALVEIVVAFAEMGYSPGLMFLQLLVRELDARHPANLAVGMASFARLEHHPGALLASAFAQELVRQLRDPQADLVASLEAFCGIPNDNLVIRALAQALLVKLTQTPGGELAGGSPVEQACQAGNPLLDALIDKLVPRSRLDAISQVPAFRVHGLTFLAQLRCKPSESQLKAIVDALGRNSTQYCSIPLRTQALWALELMDYRPGLESLRAAFAEVPPPEAP</sequence>
<keyword evidence="2" id="KW-1185">Reference proteome</keyword>